<evidence type="ECO:0000313" key="9">
    <source>
        <dbReference type="EMBL" id="GKI17375.1"/>
    </source>
</evidence>
<comment type="caution">
    <text evidence="9">The sequence shown here is derived from an EMBL/GenBank/DDBJ whole genome shotgun (WGS) entry which is preliminary data.</text>
</comment>
<evidence type="ECO:0000256" key="4">
    <source>
        <dbReference type="ARBA" id="ARBA00023136"/>
    </source>
</evidence>
<sequence>MKRIHIITLLFALFSAGFAGCNLDRFPETAMAEKDFWNPQSEDEFKYAVNQLYVLLGHRWGDTRADDLFRNNYPDDISAGTRKVPAKSDDWSNPYKMVFWSNRIIEHAPEHGTTASQIDRFVAEAYFFRAYAYYQLVCKFGGVPILVNTAGDIDDPILYGPRASREEVMTRIYTDLNLAARELPLPSALADGEFGRISRTAAQAFKARAALYEGTRRKFHGEEQAEPHLKIAYEAADSVIQSGEHTLYTKGTQPYKDLFEYTGEEASEHVLVKLYGYQETQLLTHNYPYQMAVNYGVSRNFLNLYLNDTGLPFEDDPSLQLTYNDYFDGRDPRLAETALRRGVNTYQFGPFVPYAQSRTGFGIRKYVRNDGVTDQPSTLDYPLLRYAEVLLTYAEARFEHDGIISDEDLNRTVNALRDRVGMAHLTNEFVTSNHLDMRTELRRERSVELALEGLRYDDLIRWKEAEIRLPQDVLGARFIAGEWGSVSPGSLEDKLTAQNVLIVEEGTSRFFDPKKDYLYPIPSNDIAQSRGNVEQNPNWK</sequence>
<keyword evidence="4" id="KW-0472">Membrane</keyword>
<comment type="subcellular location">
    <subcellularLocation>
        <location evidence="1">Cell outer membrane</location>
    </subcellularLocation>
</comment>
<comment type="similarity">
    <text evidence="2">Belongs to the SusD family.</text>
</comment>
<feature type="domain" description="SusD-like N-terminal" evidence="8">
    <location>
        <begin position="89"/>
        <end position="210"/>
    </location>
</feature>
<evidence type="ECO:0000256" key="5">
    <source>
        <dbReference type="ARBA" id="ARBA00023237"/>
    </source>
</evidence>
<dbReference type="AlphaFoldDB" id="A0AA37KKT5"/>
<evidence type="ECO:0000259" key="7">
    <source>
        <dbReference type="Pfam" id="PF07980"/>
    </source>
</evidence>
<evidence type="ECO:0000256" key="2">
    <source>
        <dbReference type="ARBA" id="ARBA00006275"/>
    </source>
</evidence>
<evidence type="ECO:0000313" key="10">
    <source>
        <dbReference type="Proteomes" id="UP001055105"/>
    </source>
</evidence>
<accession>A0AA37KKT5</accession>
<dbReference type="InterPro" id="IPR033985">
    <property type="entry name" value="SusD-like_N"/>
</dbReference>
<dbReference type="EMBL" id="BQOL01000001">
    <property type="protein sequence ID" value="GKI17375.1"/>
    <property type="molecule type" value="Genomic_DNA"/>
</dbReference>
<dbReference type="SUPFAM" id="SSF48452">
    <property type="entry name" value="TPR-like"/>
    <property type="match status" value="1"/>
</dbReference>
<feature type="chain" id="PRO_5041310906" description="RagB/SusD family nutrient uptake outer membrane protein" evidence="6">
    <location>
        <begin position="20"/>
        <end position="540"/>
    </location>
</feature>
<reference evidence="9" key="1">
    <citation type="submission" date="2022-01" db="EMBL/GenBank/DDBJ databases">
        <title>Novel bile acid biosynthetic pathways are enriched in the microbiome of centenarians.</title>
        <authorList>
            <person name="Sato Y."/>
            <person name="Atarashi K."/>
            <person name="Plichta R.D."/>
            <person name="Arai Y."/>
            <person name="Sasajima S."/>
            <person name="Kearney M.S."/>
            <person name="Suda W."/>
            <person name="Takeshita K."/>
            <person name="Sasaki T."/>
            <person name="Okamoto S."/>
            <person name="Skelly N.A."/>
            <person name="Okamura Y."/>
            <person name="Vlamakis H."/>
            <person name="Li Y."/>
            <person name="Tanoue T."/>
            <person name="Takei H."/>
            <person name="Nittono H."/>
            <person name="Narushima S."/>
            <person name="Irie J."/>
            <person name="Itoh H."/>
            <person name="Moriya K."/>
            <person name="Sugiura Y."/>
            <person name="Suematsu M."/>
            <person name="Moritoki N."/>
            <person name="Shibata S."/>
            <person name="Littman R.D."/>
            <person name="Fischbach A.M."/>
            <person name="Uwamino Y."/>
            <person name="Inoue T."/>
            <person name="Honda A."/>
            <person name="Hattori M."/>
            <person name="Murai T."/>
            <person name="Xavier J.R."/>
            <person name="Hirose N."/>
            <person name="Honda K."/>
        </authorList>
    </citation>
    <scope>NUCLEOTIDE SEQUENCE</scope>
    <source>
        <strain evidence="9">CE91-St16</strain>
    </source>
</reference>
<evidence type="ECO:0000256" key="1">
    <source>
        <dbReference type="ARBA" id="ARBA00004442"/>
    </source>
</evidence>
<organism evidence="9 10">
    <name type="scientific">Alistipes finegoldii</name>
    <dbReference type="NCBI Taxonomy" id="214856"/>
    <lineage>
        <taxon>Bacteria</taxon>
        <taxon>Pseudomonadati</taxon>
        <taxon>Bacteroidota</taxon>
        <taxon>Bacteroidia</taxon>
        <taxon>Bacteroidales</taxon>
        <taxon>Rikenellaceae</taxon>
        <taxon>Alistipes</taxon>
    </lineage>
</organism>
<dbReference type="GO" id="GO:0009279">
    <property type="term" value="C:cell outer membrane"/>
    <property type="evidence" value="ECO:0007669"/>
    <property type="project" value="UniProtKB-SubCell"/>
</dbReference>
<dbReference type="Proteomes" id="UP001055105">
    <property type="component" value="Unassembled WGS sequence"/>
</dbReference>
<evidence type="ECO:0000256" key="6">
    <source>
        <dbReference type="SAM" id="SignalP"/>
    </source>
</evidence>
<name>A0AA37KKT5_9BACT</name>
<evidence type="ECO:0000259" key="8">
    <source>
        <dbReference type="Pfam" id="PF14322"/>
    </source>
</evidence>
<evidence type="ECO:0000256" key="3">
    <source>
        <dbReference type="ARBA" id="ARBA00022729"/>
    </source>
</evidence>
<protein>
    <recommendedName>
        <fullName evidence="11">RagB/SusD family nutrient uptake outer membrane protein</fullName>
    </recommendedName>
</protein>
<keyword evidence="5" id="KW-0998">Cell outer membrane</keyword>
<gene>
    <name evidence="9" type="ORF">CE91St16_02830</name>
</gene>
<feature type="domain" description="RagB/SusD" evidence="7">
    <location>
        <begin position="279"/>
        <end position="539"/>
    </location>
</feature>
<dbReference type="RefSeq" id="WP_244075943.1">
    <property type="nucleotide sequence ID" value="NZ_AP025581.1"/>
</dbReference>
<dbReference type="Gene3D" id="1.25.40.390">
    <property type="match status" value="1"/>
</dbReference>
<dbReference type="Pfam" id="PF07980">
    <property type="entry name" value="SusD_RagB"/>
    <property type="match status" value="1"/>
</dbReference>
<dbReference type="PROSITE" id="PS51257">
    <property type="entry name" value="PROKAR_LIPOPROTEIN"/>
    <property type="match status" value="1"/>
</dbReference>
<feature type="signal peptide" evidence="6">
    <location>
        <begin position="1"/>
        <end position="19"/>
    </location>
</feature>
<proteinExistence type="inferred from homology"/>
<keyword evidence="3 6" id="KW-0732">Signal</keyword>
<dbReference type="InterPro" id="IPR012944">
    <property type="entry name" value="SusD_RagB_dom"/>
</dbReference>
<dbReference type="InterPro" id="IPR011990">
    <property type="entry name" value="TPR-like_helical_dom_sf"/>
</dbReference>
<dbReference type="Pfam" id="PF14322">
    <property type="entry name" value="SusD-like_3"/>
    <property type="match status" value="1"/>
</dbReference>
<evidence type="ECO:0008006" key="11">
    <source>
        <dbReference type="Google" id="ProtNLM"/>
    </source>
</evidence>